<proteinExistence type="inferred from homology"/>
<organism evidence="5 6">
    <name type="scientific">Azoarcus taiwanensis</name>
    <dbReference type="NCBI Taxonomy" id="666964"/>
    <lineage>
        <taxon>Bacteria</taxon>
        <taxon>Pseudomonadati</taxon>
        <taxon>Pseudomonadota</taxon>
        <taxon>Betaproteobacteria</taxon>
        <taxon>Rhodocyclales</taxon>
        <taxon>Zoogloeaceae</taxon>
        <taxon>Azoarcus</taxon>
    </lineage>
</organism>
<sequence length="158" mass="17322">MALHPGIPTGVHVLFERGGQILLMRRSGTGFFDGMFTLPGGHVEHGESVFEAAVREVAEELGIAILPETLSWLGVVHRRSDTNRIDFFLRSNAWEGEPCIAEPHKCDALGWFPRSELPEPLVPYVGEALAQSQVPWMLETGWAHRSCSGGALPTHRAG</sequence>
<evidence type="ECO:0000256" key="2">
    <source>
        <dbReference type="ARBA" id="ARBA00022801"/>
    </source>
</evidence>
<dbReference type="InterPro" id="IPR000086">
    <property type="entry name" value="NUDIX_hydrolase_dom"/>
</dbReference>
<dbReference type="GO" id="GO:0016787">
    <property type="term" value="F:hydrolase activity"/>
    <property type="evidence" value="ECO:0007669"/>
    <property type="project" value="UniProtKB-KW"/>
</dbReference>
<comment type="similarity">
    <text evidence="3">Belongs to the Nudix hydrolase family.</text>
</comment>
<dbReference type="PRINTS" id="PR00502">
    <property type="entry name" value="NUDIXFAMILY"/>
</dbReference>
<dbReference type="InterPro" id="IPR015797">
    <property type="entry name" value="NUDIX_hydrolase-like_dom_sf"/>
</dbReference>
<evidence type="ECO:0000256" key="3">
    <source>
        <dbReference type="RuleBase" id="RU003476"/>
    </source>
</evidence>
<evidence type="ECO:0000259" key="4">
    <source>
        <dbReference type="PROSITE" id="PS51462"/>
    </source>
</evidence>
<dbReference type="Gene3D" id="3.90.79.10">
    <property type="entry name" value="Nucleoside Triphosphate Pyrophosphohydrolase"/>
    <property type="match status" value="1"/>
</dbReference>
<comment type="caution">
    <text evidence="5">The sequence shown here is derived from an EMBL/GenBank/DDBJ whole genome shotgun (WGS) entry which is preliminary data.</text>
</comment>
<gene>
    <name evidence="5" type="ORF">GPA21_14380</name>
</gene>
<dbReference type="RefSeq" id="WP_168988840.1">
    <property type="nucleotide sequence ID" value="NZ_CAWPHM010000327.1"/>
</dbReference>
<name>A0A972FF11_9RHOO</name>
<keyword evidence="6" id="KW-1185">Reference proteome</keyword>
<keyword evidence="2 3" id="KW-0378">Hydrolase</keyword>
<protein>
    <submittedName>
        <fullName evidence="5">NUDIX domain-containing protein</fullName>
    </submittedName>
</protein>
<dbReference type="AlphaFoldDB" id="A0A972FF11"/>
<feature type="domain" description="Nudix hydrolase" evidence="4">
    <location>
        <begin position="4"/>
        <end position="135"/>
    </location>
</feature>
<dbReference type="Pfam" id="PF00293">
    <property type="entry name" value="NUDIX"/>
    <property type="match status" value="1"/>
</dbReference>
<evidence type="ECO:0000313" key="6">
    <source>
        <dbReference type="Proteomes" id="UP000599523"/>
    </source>
</evidence>
<dbReference type="InterPro" id="IPR020084">
    <property type="entry name" value="NUDIX_hydrolase_CS"/>
</dbReference>
<evidence type="ECO:0000256" key="1">
    <source>
        <dbReference type="ARBA" id="ARBA00001946"/>
    </source>
</evidence>
<dbReference type="PROSITE" id="PS51462">
    <property type="entry name" value="NUDIX"/>
    <property type="match status" value="1"/>
</dbReference>
<dbReference type="Proteomes" id="UP000599523">
    <property type="component" value="Unassembled WGS sequence"/>
</dbReference>
<reference evidence="5" key="1">
    <citation type="submission" date="2019-12" db="EMBL/GenBank/DDBJ databases">
        <title>Comparative genomics gives insights into the taxonomy of the Azoarcus-Aromatoleum group and reveals separate origins of nif in the plant-associated Azoarcus and non-plant-associated Aromatoleum sub-groups.</title>
        <authorList>
            <person name="Lafos M."/>
            <person name="Maluk M."/>
            <person name="Batista M."/>
            <person name="Junghare M."/>
            <person name="Carmona M."/>
            <person name="Faoro H."/>
            <person name="Cruz L.M."/>
            <person name="Battistoni F."/>
            <person name="De Souza E."/>
            <person name="Pedrosa F."/>
            <person name="Chen W.-M."/>
            <person name="Poole P.S."/>
            <person name="Dixon R.A."/>
            <person name="James E.K."/>
        </authorList>
    </citation>
    <scope>NUCLEOTIDE SEQUENCE</scope>
    <source>
        <strain evidence="5">NSC3</strain>
    </source>
</reference>
<dbReference type="SUPFAM" id="SSF55811">
    <property type="entry name" value="Nudix"/>
    <property type="match status" value="1"/>
</dbReference>
<dbReference type="PANTHER" id="PTHR43046:SF16">
    <property type="entry name" value="ADP-RIBOSE PYROPHOSPHATASE YJHB-RELATED"/>
    <property type="match status" value="1"/>
</dbReference>
<comment type="cofactor">
    <cofactor evidence="1">
        <name>Mg(2+)</name>
        <dbReference type="ChEBI" id="CHEBI:18420"/>
    </cofactor>
</comment>
<dbReference type="PANTHER" id="PTHR43046">
    <property type="entry name" value="GDP-MANNOSE MANNOSYL HYDROLASE"/>
    <property type="match status" value="1"/>
</dbReference>
<dbReference type="InterPro" id="IPR020476">
    <property type="entry name" value="Nudix_hydrolase"/>
</dbReference>
<dbReference type="CDD" id="cd04683">
    <property type="entry name" value="NUDIX_Hydrolase"/>
    <property type="match status" value="1"/>
</dbReference>
<dbReference type="PROSITE" id="PS00893">
    <property type="entry name" value="NUDIX_BOX"/>
    <property type="match status" value="1"/>
</dbReference>
<accession>A0A972FF11</accession>
<dbReference type="EMBL" id="WTVM01000097">
    <property type="protein sequence ID" value="NMG04142.1"/>
    <property type="molecule type" value="Genomic_DNA"/>
</dbReference>
<evidence type="ECO:0000313" key="5">
    <source>
        <dbReference type="EMBL" id="NMG04142.1"/>
    </source>
</evidence>